<proteinExistence type="predicted"/>
<sequence length="129" mass="14080">MLRLLAGGDGTPFGPTKNFDSKLSAILSAQSLAISWSRWDTTITALVTRTPENFWKIKINDYIGLEFKLTHILSIQVPQFNAFPPKTNPVSKSTPILLLNPSSFMIISFNSPSNVTGRTPVGPEFGSGL</sequence>
<name>A0A336MVZ1_CULSO</name>
<dbReference type="VEuPathDB" id="VectorBase:CSON007748"/>
<evidence type="ECO:0000313" key="2">
    <source>
        <dbReference type="EMBL" id="SSX34290.1"/>
    </source>
</evidence>
<accession>A0A336MVZ1</accession>
<reference evidence="1" key="1">
    <citation type="submission" date="2018-04" db="EMBL/GenBank/DDBJ databases">
        <authorList>
            <person name="Go L.Y."/>
            <person name="Mitchell J.A."/>
        </authorList>
    </citation>
    <scope>NUCLEOTIDE SEQUENCE</scope>
    <source>
        <tissue evidence="1">Whole organism</tissue>
    </source>
</reference>
<dbReference type="EMBL" id="UFQS01002921">
    <property type="protein sequence ID" value="SSX14903.1"/>
    <property type="molecule type" value="Genomic_DNA"/>
</dbReference>
<organism evidence="2">
    <name type="scientific">Culicoides sonorensis</name>
    <name type="common">Biting midge</name>
    <dbReference type="NCBI Taxonomy" id="179676"/>
    <lineage>
        <taxon>Eukaryota</taxon>
        <taxon>Metazoa</taxon>
        <taxon>Ecdysozoa</taxon>
        <taxon>Arthropoda</taxon>
        <taxon>Hexapoda</taxon>
        <taxon>Insecta</taxon>
        <taxon>Pterygota</taxon>
        <taxon>Neoptera</taxon>
        <taxon>Endopterygota</taxon>
        <taxon>Diptera</taxon>
        <taxon>Nematocera</taxon>
        <taxon>Chironomoidea</taxon>
        <taxon>Ceratopogonidae</taxon>
        <taxon>Ceratopogoninae</taxon>
        <taxon>Culicoides</taxon>
        <taxon>Monoculicoides</taxon>
    </lineage>
</organism>
<reference evidence="2" key="2">
    <citation type="submission" date="2018-07" db="EMBL/GenBank/DDBJ databases">
        <authorList>
            <person name="Quirk P.G."/>
            <person name="Krulwich T.A."/>
        </authorList>
    </citation>
    <scope>NUCLEOTIDE SEQUENCE</scope>
</reference>
<protein>
    <submittedName>
        <fullName evidence="2">CSON007748 protein</fullName>
    </submittedName>
</protein>
<dbReference type="AlphaFoldDB" id="A0A336MVZ1"/>
<dbReference type="EMBL" id="UFQT01002921">
    <property type="protein sequence ID" value="SSX34290.1"/>
    <property type="molecule type" value="Genomic_DNA"/>
</dbReference>
<gene>
    <name evidence="2" type="primary">CSON007748</name>
</gene>
<evidence type="ECO:0000313" key="1">
    <source>
        <dbReference type="EMBL" id="SSX14903.1"/>
    </source>
</evidence>